<dbReference type="PRINTS" id="PR00112">
    <property type="entry name" value="ACYLPHPHTASE"/>
</dbReference>
<evidence type="ECO:0000256" key="3">
    <source>
        <dbReference type="ARBA" id="ARBA00015991"/>
    </source>
</evidence>
<dbReference type="OrthoDB" id="9808093at2"/>
<evidence type="ECO:0000256" key="6">
    <source>
        <dbReference type="RuleBase" id="RU000553"/>
    </source>
</evidence>
<feature type="active site" evidence="5">
    <location>
        <position position="18"/>
    </location>
</feature>
<dbReference type="Pfam" id="PF00708">
    <property type="entry name" value="Acylphosphatase"/>
    <property type="match status" value="1"/>
</dbReference>
<dbReference type="Gene3D" id="3.30.70.100">
    <property type="match status" value="1"/>
</dbReference>
<dbReference type="PROSITE" id="PS51160">
    <property type="entry name" value="ACYLPHOSPHATASE_3"/>
    <property type="match status" value="1"/>
</dbReference>
<dbReference type="InterPro" id="IPR001792">
    <property type="entry name" value="Acylphosphatase-like_dom"/>
</dbReference>
<comment type="catalytic activity">
    <reaction evidence="4 5 6">
        <text>an acyl phosphate + H2O = a carboxylate + phosphate + H(+)</text>
        <dbReference type="Rhea" id="RHEA:14965"/>
        <dbReference type="ChEBI" id="CHEBI:15377"/>
        <dbReference type="ChEBI" id="CHEBI:15378"/>
        <dbReference type="ChEBI" id="CHEBI:29067"/>
        <dbReference type="ChEBI" id="CHEBI:43474"/>
        <dbReference type="ChEBI" id="CHEBI:59918"/>
        <dbReference type="EC" id="3.6.1.7"/>
    </reaction>
</comment>
<dbReference type="PROSITE" id="PS00151">
    <property type="entry name" value="ACYLPHOSPHATASE_2"/>
    <property type="match status" value="1"/>
</dbReference>
<feature type="active site" evidence="5">
    <location>
        <position position="36"/>
    </location>
</feature>
<proteinExistence type="inferred from homology"/>
<evidence type="ECO:0000256" key="4">
    <source>
        <dbReference type="ARBA" id="ARBA00047645"/>
    </source>
</evidence>
<protein>
    <recommendedName>
        <fullName evidence="3 5">Acylphosphatase</fullName>
        <ecNumber evidence="2 5">3.6.1.7</ecNumber>
    </recommendedName>
</protein>
<evidence type="ECO:0000256" key="1">
    <source>
        <dbReference type="ARBA" id="ARBA00005614"/>
    </source>
</evidence>
<evidence type="ECO:0000256" key="5">
    <source>
        <dbReference type="PROSITE-ProRule" id="PRU00520"/>
    </source>
</evidence>
<dbReference type="PROSITE" id="PS00150">
    <property type="entry name" value="ACYLPHOSPHATASE_1"/>
    <property type="match status" value="1"/>
</dbReference>
<dbReference type="RefSeq" id="WP_093044765.1">
    <property type="nucleotide sequence ID" value="NZ_FNQR01000006.1"/>
</dbReference>
<keyword evidence="5 6" id="KW-0378">Hydrolase</keyword>
<dbReference type="EMBL" id="FNQR01000006">
    <property type="protein sequence ID" value="SEA64506.1"/>
    <property type="molecule type" value="Genomic_DNA"/>
</dbReference>
<dbReference type="GO" id="GO:0003998">
    <property type="term" value="F:acylphosphatase activity"/>
    <property type="evidence" value="ECO:0007669"/>
    <property type="project" value="UniProtKB-EC"/>
</dbReference>
<organism evidence="9 10">
    <name type="scientific">Thalassobacillus cyri</name>
    <dbReference type="NCBI Taxonomy" id="571932"/>
    <lineage>
        <taxon>Bacteria</taxon>
        <taxon>Bacillati</taxon>
        <taxon>Bacillota</taxon>
        <taxon>Bacilli</taxon>
        <taxon>Bacillales</taxon>
        <taxon>Bacillaceae</taxon>
        <taxon>Thalassobacillus</taxon>
    </lineage>
</organism>
<dbReference type="STRING" id="571932.SAMN05421743_106217"/>
<evidence type="ECO:0000313" key="9">
    <source>
        <dbReference type="EMBL" id="SEA64506.1"/>
    </source>
</evidence>
<dbReference type="PANTHER" id="PTHR47268">
    <property type="entry name" value="ACYLPHOSPHATASE"/>
    <property type="match status" value="1"/>
</dbReference>
<evidence type="ECO:0000259" key="8">
    <source>
        <dbReference type="PROSITE" id="PS51160"/>
    </source>
</evidence>
<comment type="similarity">
    <text evidence="1 7">Belongs to the acylphosphatase family.</text>
</comment>
<dbReference type="AlphaFoldDB" id="A0A1H4CWA1"/>
<evidence type="ECO:0000256" key="2">
    <source>
        <dbReference type="ARBA" id="ARBA00012150"/>
    </source>
</evidence>
<dbReference type="SUPFAM" id="SSF54975">
    <property type="entry name" value="Acylphosphatase/BLUF domain-like"/>
    <property type="match status" value="1"/>
</dbReference>
<evidence type="ECO:0000313" key="10">
    <source>
        <dbReference type="Proteomes" id="UP000198584"/>
    </source>
</evidence>
<gene>
    <name evidence="9" type="ORF">SAMN05421743_106217</name>
</gene>
<dbReference type="InterPro" id="IPR036046">
    <property type="entry name" value="Acylphosphatase-like_dom_sf"/>
</dbReference>
<dbReference type="InterPro" id="IPR017968">
    <property type="entry name" value="Acylphosphatase_CS"/>
</dbReference>
<dbReference type="EC" id="3.6.1.7" evidence="2 5"/>
<reference evidence="9 10" key="1">
    <citation type="submission" date="2016-10" db="EMBL/GenBank/DDBJ databases">
        <authorList>
            <person name="de Groot N.N."/>
        </authorList>
    </citation>
    <scope>NUCLEOTIDE SEQUENCE [LARGE SCALE GENOMIC DNA]</scope>
    <source>
        <strain evidence="9 10">CCM7597</strain>
    </source>
</reference>
<dbReference type="InterPro" id="IPR020456">
    <property type="entry name" value="Acylphosphatase"/>
</dbReference>
<sequence>MAFAHIIVHGRVQGVGFRFTAQQVATEHNIKGWVKNNPDGSVEMEAEGDKQDLDAFVEDIQKGPSPYAKVDHIDITTEKNEKGYKKFQIKE</sequence>
<feature type="domain" description="Acylphosphatase-like" evidence="8">
    <location>
        <begin position="3"/>
        <end position="91"/>
    </location>
</feature>
<dbReference type="PANTHER" id="PTHR47268:SF4">
    <property type="entry name" value="ACYLPHOSPHATASE"/>
    <property type="match status" value="1"/>
</dbReference>
<dbReference type="Proteomes" id="UP000198584">
    <property type="component" value="Unassembled WGS sequence"/>
</dbReference>
<keyword evidence="10" id="KW-1185">Reference proteome</keyword>
<accession>A0A1H4CWA1</accession>
<name>A0A1H4CWA1_9BACI</name>
<evidence type="ECO:0000256" key="7">
    <source>
        <dbReference type="RuleBase" id="RU004168"/>
    </source>
</evidence>